<dbReference type="Proteomes" id="UP000221080">
    <property type="component" value="Chromosome 10"/>
</dbReference>
<dbReference type="GO" id="GO:0007507">
    <property type="term" value="P:heart development"/>
    <property type="evidence" value="ECO:0007669"/>
    <property type="project" value="InterPro"/>
</dbReference>
<keyword evidence="15 19" id="KW-0807">Transducer</keyword>
<accession>A0A2D0RTF9</accession>
<dbReference type="GeneID" id="108271065"/>
<gene>
    <name evidence="21" type="primary">htr2b</name>
</gene>
<dbReference type="GO" id="GO:0045202">
    <property type="term" value="C:synapse"/>
    <property type="evidence" value="ECO:0007669"/>
    <property type="project" value="UniProtKB-SubCell"/>
</dbReference>
<keyword evidence="10" id="KW-0472">Membrane</keyword>
<dbReference type="GO" id="GO:0007268">
    <property type="term" value="P:chemical synaptic transmission"/>
    <property type="evidence" value="ECO:0007669"/>
    <property type="project" value="TreeGrafter"/>
</dbReference>
<dbReference type="PANTHER" id="PTHR24247:SF31">
    <property type="entry name" value="5-HYDROXYTRYPTAMINE RECEPTOR 2B"/>
    <property type="match status" value="1"/>
</dbReference>
<keyword evidence="20" id="KW-1185">Reference proteome</keyword>
<name>A0A2D0RTF9_ICTPU</name>
<dbReference type="PROSITE" id="PS50262">
    <property type="entry name" value="G_PROTEIN_RECEP_F1_2"/>
    <property type="match status" value="1"/>
</dbReference>
<dbReference type="GO" id="GO:0005886">
    <property type="term" value="C:plasma membrane"/>
    <property type="evidence" value="ECO:0007669"/>
    <property type="project" value="UniProtKB-SubCell"/>
</dbReference>
<keyword evidence="3" id="KW-1003">Cell membrane</keyword>
<evidence type="ECO:0000256" key="8">
    <source>
        <dbReference type="ARBA" id="ARBA00023018"/>
    </source>
</evidence>
<dbReference type="GO" id="GO:0007187">
    <property type="term" value="P:G protein-coupled receptor signaling pathway, coupled to cyclic nucleotide second messenger"/>
    <property type="evidence" value="ECO:0007669"/>
    <property type="project" value="TreeGrafter"/>
</dbReference>
<dbReference type="GO" id="GO:0050795">
    <property type="term" value="P:regulation of behavior"/>
    <property type="evidence" value="ECO:0007669"/>
    <property type="project" value="InterPro"/>
</dbReference>
<evidence type="ECO:0000256" key="19">
    <source>
        <dbReference type="RuleBase" id="RU000688"/>
    </source>
</evidence>
<evidence type="ECO:0000313" key="21">
    <source>
        <dbReference type="RefSeq" id="XP_017333787.1"/>
    </source>
</evidence>
<reference evidence="21" key="2">
    <citation type="submission" date="2025-08" db="UniProtKB">
        <authorList>
            <consortium name="RefSeq"/>
        </authorList>
    </citation>
    <scope>IDENTIFICATION</scope>
    <source>
        <tissue evidence="21">Blood</tissue>
    </source>
</reference>
<evidence type="ECO:0000256" key="15">
    <source>
        <dbReference type="ARBA" id="ARBA00023224"/>
    </source>
</evidence>
<dbReference type="OMA" id="HLIFANW"/>
<dbReference type="GO" id="GO:0051209">
    <property type="term" value="P:release of sequestered calcium ion into cytosol"/>
    <property type="evidence" value="ECO:0007669"/>
    <property type="project" value="TreeGrafter"/>
</dbReference>
<keyword evidence="8" id="KW-0770">Synapse</keyword>
<evidence type="ECO:0000256" key="17">
    <source>
        <dbReference type="ARBA" id="ARBA00032260"/>
    </source>
</evidence>
<evidence type="ECO:0000256" key="11">
    <source>
        <dbReference type="ARBA" id="ARBA00023139"/>
    </source>
</evidence>
<dbReference type="PRINTS" id="PR00237">
    <property type="entry name" value="GPCRRHODOPSN"/>
</dbReference>
<keyword evidence="12" id="KW-1015">Disulfide bond</keyword>
<dbReference type="PRINTS" id="PR01101">
    <property type="entry name" value="5HTRECEPTOR"/>
</dbReference>
<evidence type="ECO:0000256" key="9">
    <source>
        <dbReference type="ARBA" id="ARBA00023040"/>
    </source>
</evidence>
<dbReference type="KEGG" id="ipu:108271065"/>
<evidence type="ECO:0000256" key="18">
    <source>
        <dbReference type="ARBA" id="ARBA00034102"/>
    </source>
</evidence>
<dbReference type="CTD" id="3357"/>
<evidence type="ECO:0000256" key="10">
    <source>
        <dbReference type="ARBA" id="ARBA00023136"/>
    </source>
</evidence>
<reference evidence="20" key="1">
    <citation type="journal article" date="2016" name="Nat. Commun.">
        <title>The channel catfish genome sequence provides insights into the evolution of scale formation in teleosts.</title>
        <authorList>
            <person name="Liu Z."/>
            <person name="Liu S."/>
            <person name="Yao J."/>
            <person name="Bao L."/>
            <person name="Zhang J."/>
            <person name="Li Y."/>
            <person name="Jiang C."/>
            <person name="Sun L."/>
            <person name="Wang R."/>
            <person name="Zhang Y."/>
            <person name="Zhou T."/>
            <person name="Zeng Q."/>
            <person name="Fu Q."/>
            <person name="Gao S."/>
            <person name="Li N."/>
            <person name="Koren S."/>
            <person name="Jiang Y."/>
            <person name="Zimin A."/>
            <person name="Xu P."/>
            <person name="Phillippy A.M."/>
            <person name="Geng X."/>
            <person name="Song L."/>
            <person name="Sun F."/>
            <person name="Li C."/>
            <person name="Wang X."/>
            <person name="Chen A."/>
            <person name="Jin Y."/>
            <person name="Yuan Z."/>
            <person name="Yang Y."/>
            <person name="Tan S."/>
            <person name="Peatman E."/>
            <person name="Lu J."/>
            <person name="Qin Z."/>
            <person name="Dunham R."/>
            <person name="Li Z."/>
            <person name="Sonstegard T."/>
            <person name="Feng J."/>
            <person name="Danzmann R.G."/>
            <person name="Schroeder S."/>
            <person name="Scheffler B."/>
            <person name="Duke M.V."/>
            <person name="Ballard L."/>
            <person name="Kucuktas H."/>
            <person name="Kaltenboeck L."/>
            <person name="Liu H."/>
            <person name="Armbruster J."/>
            <person name="Xie Y."/>
            <person name="Kirby M.L."/>
            <person name="Tian Y."/>
            <person name="Flanagan M.E."/>
            <person name="Mu W."/>
            <person name="Waldbieser G.C."/>
        </authorList>
    </citation>
    <scope>NUCLEOTIDE SEQUENCE [LARGE SCALE GENOMIC DNA]</scope>
    <source>
        <strain evidence="20">SDA103</strain>
    </source>
</reference>
<protein>
    <recommendedName>
        <fullName evidence="2">5-hydroxytryptamine receptor 2B</fullName>
    </recommendedName>
    <alternativeName>
        <fullName evidence="17">Serotonin receptor 2B</fullName>
    </alternativeName>
</protein>
<evidence type="ECO:0000256" key="13">
    <source>
        <dbReference type="ARBA" id="ARBA00023170"/>
    </source>
</evidence>
<evidence type="ECO:0000256" key="3">
    <source>
        <dbReference type="ARBA" id="ARBA00022475"/>
    </source>
</evidence>
<keyword evidence="9 19" id="KW-0297">G-protein coupled receptor</keyword>
<dbReference type="GO" id="GO:0007210">
    <property type="term" value="P:serotonin receptor signaling pathway"/>
    <property type="evidence" value="ECO:0007669"/>
    <property type="project" value="TreeGrafter"/>
</dbReference>
<evidence type="ECO:0000256" key="1">
    <source>
        <dbReference type="ARBA" id="ARBA00004651"/>
    </source>
</evidence>
<dbReference type="InterPro" id="IPR000276">
    <property type="entry name" value="GPCR_Rhodpsn"/>
</dbReference>
<dbReference type="InterPro" id="IPR017452">
    <property type="entry name" value="GPCR_Rhodpsn_7TM"/>
</dbReference>
<keyword evidence="13 19" id="KW-0675">Receptor</keyword>
<evidence type="ECO:0000256" key="7">
    <source>
        <dbReference type="ARBA" id="ARBA00022989"/>
    </source>
</evidence>
<evidence type="ECO:0000256" key="4">
    <source>
        <dbReference type="ARBA" id="ARBA00022599"/>
    </source>
</evidence>
<keyword evidence="16" id="KW-0449">Lipoprotein</keyword>
<dbReference type="GO" id="GO:0006939">
    <property type="term" value="P:smooth muscle contraction"/>
    <property type="evidence" value="ECO:0007669"/>
    <property type="project" value="InterPro"/>
</dbReference>
<evidence type="ECO:0000256" key="14">
    <source>
        <dbReference type="ARBA" id="ARBA00023180"/>
    </source>
</evidence>
<dbReference type="PROSITE" id="PS00237">
    <property type="entry name" value="G_PROTEIN_RECEP_F1_1"/>
    <property type="match status" value="1"/>
</dbReference>
<dbReference type="Gene3D" id="1.20.1070.10">
    <property type="entry name" value="Rhodopsin 7-helix transmembrane proteins"/>
    <property type="match status" value="1"/>
</dbReference>
<dbReference type="AlphaFoldDB" id="A0A2D0RTF9"/>
<dbReference type="GO" id="GO:0030594">
    <property type="term" value="F:neurotransmitter receptor activity"/>
    <property type="evidence" value="ECO:0007669"/>
    <property type="project" value="TreeGrafter"/>
</dbReference>
<dbReference type="InterPro" id="IPR002231">
    <property type="entry name" value="5HT_rcpt"/>
</dbReference>
<keyword evidence="6 19" id="KW-0812">Transmembrane</keyword>
<dbReference type="InterPro" id="IPR000482">
    <property type="entry name" value="5HT2B_rcpt"/>
</dbReference>
<evidence type="ECO:0000313" key="20">
    <source>
        <dbReference type="Proteomes" id="UP000221080"/>
    </source>
</evidence>
<dbReference type="GO" id="GO:0030425">
    <property type="term" value="C:dendrite"/>
    <property type="evidence" value="ECO:0007669"/>
    <property type="project" value="TreeGrafter"/>
</dbReference>
<evidence type="ECO:0000256" key="6">
    <source>
        <dbReference type="ARBA" id="ARBA00022692"/>
    </source>
</evidence>
<keyword evidence="11" id="KW-0564">Palmitate</keyword>
<dbReference type="RefSeq" id="XP_017333787.1">
    <property type="nucleotide sequence ID" value="XM_017478298.3"/>
</dbReference>
<evidence type="ECO:0000256" key="16">
    <source>
        <dbReference type="ARBA" id="ARBA00023288"/>
    </source>
</evidence>
<dbReference type="PRINTS" id="PR00651">
    <property type="entry name" value="5HT2BRECEPTR"/>
</dbReference>
<sequence>MFSPNGEKLHWASLLFLVAILPTIGGNILVILAVSLERKLQNATNYFLMSLAVADLLVGLLVMPIALVTVLYNSAWPLPEFLCPIWLFLDVLFSTASIMHLCAISLDRYIAIKKPIQHSQYNSRAKAMAKIALVWLISIGIAIPIPIKGLRSPNHGINITFNSNHTCLLTFEGFGEFKLYGSLAAFFIPLMIMMIIYLLTIQVLRKKVYLLRSRACQQVNRPMVCTVFQREQTVESTPEKISMLDVIKKDQMLQRTNPITGGELTIRRLSTMGKRSMQNLSNEQRASKVLGIVFMLFVVMWCPFFITNVTSVLCESCNVKLVERLLDIFVWVGYVSSGVNPLVYTLFNKTFRGAFTRYITCNFGTKRALRMQRRNLTKISFQSSVAENSKLFMKHGMMNGIAATGYQSPLRRRPTNLQPASGVMLDTLLLTENEARKSDEGVSCL</sequence>
<dbReference type="Pfam" id="PF00001">
    <property type="entry name" value="7tm_1"/>
    <property type="match status" value="1"/>
</dbReference>
<dbReference type="OrthoDB" id="8710314at2759"/>
<keyword evidence="5" id="KW-0085">Behavior</keyword>
<keyword evidence="7" id="KW-1133">Transmembrane helix</keyword>
<evidence type="ECO:0000256" key="5">
    <source>
        <dbReference type="ARBA" id="ARBA00022610"/>
    </source>
</evidence>
<proteinExistence type="inferred from homology"/>
<dbReference type="SUPFAM" id="SSF81321">
    <property type="entry name" value="Family A G protein-coupled receptor-like"/>
    <property type="match status" value="1"/>
</dbReference>
<comment type="similarity">
    <text evidence="19">Belongs to the G-protein coupled receptor 1 family.</text>
</comment>
<dbReference type="STRING" id="7998.ENSIPUP00000036706"/>
<dbReference type="GO" id="GO:0007208">
    <property type="term" value="P:phospholipase C-activating serotonin receptor signaling pathway"/>
    <property type="evidence" value="ECO:0007669"/>
    <property type="project" value="TreeGrafter"/>
</dbReference>
<dbReference type="SMART" id="SM01381">
    <property type="entry name" value="7TM_GPCR_Srsx"/>
    <property type="match status" value="1"/>
</dbReference>
<dbReference type="PANTHER" id="PTHR24247">
    <property type="entry name" value="5-HYDROXYTRYPTAMINE RECEPTOR"/>
    <property type="match status" value="1"/>
</dbReference>
<keyword evidence="14" id="KW-0325">Glycoprotein</keyword>
<dbReference type="GO" id="GO:0004993">
    <property type="term" value="F:G protein-coupled serotonin receptor activity"/>
    <property type="evidence" value="ECO:0007669"/>
    <property type="project" value="InterPro"/>
</dbReference>
<evidence type="ECO:0000256" key="12">
    <source>
        <dbReference type="ARBA" id="ARBA00023157"/>
    </source>
</evidence>
<evidence type="ECO:0000256" key="2">
    <source>
        <dbReference type="ARBA" id="ARBA00017581"/>
    </source>
</evidence>
<keyword evidence="4" id="KW-0771">Synaptosome</keyword>
<comment type="subcellular location">
    <subcellularLocation>
        <location evidence="1">Cell membrane</location>
        <topology evidence="1">Multi-pass membrane protein</topology>
    </subcellularLocation>
    <subcellularLocation>
        <location evidence="18">Synapse</location>
        <location evidence="18">Synaptosome</location>
    </subcellularLocation>
</comment>
<organism evidence="20 21">
    <name type="scientific">Ictalurus punctatus</name>
    <name type="common">Channel catfish</name>
    <name type="synonym">Silurus punctatus</name>
    <dbReference type="NCBI Taxonomy" id="7998"/>
    <lineage>
        <taxon>Eukaryota</taxon>
        <taxon>Metazoa</taxon>
        <taxon>Chordata</taxon>
        <taxon>Craniata</taxon>
        <taxon>Vertebrata</taxon>
        <taxon>Euteleostomi</taxon>
        <taxon>Actinopterygii</taxon>
        <taxon>Neopterygii</taxon>
        <taxon>Teleostei</taxon>
        <taxon>Ostariophysi</taxon>
        <taxon>Siluriformes</taxon>
        <taxon>Ictaluridae</taxon>
        <taxon>Ictalurus</taxon>
    </lineage>
</organism>
<dbReference type="GO" id="GO:0042310">
    <property type="term" value="P:vasoconstriction"/>
    <property type="evidence" value="ECO:0007669"/>
    <property type="project" value="InterPro"/>
</dbReference>